<gene>
    <name evidence="3" type="ORF">ASPSYDRAFT_162526</name>
</gene>
<sequence length="496" mass="53851">MGAPELPRVEIGAVEGRARNLRGRQHELRSLFAHLTAHSDKLVQAIRTEEACLLHEAEVAVGAILLDLRKHYDRLDLKTELATEYKSKRGQSCPERRVATRIVYIIPDTAFLAFSVFSALCAAIEAGSCCVVELPTTAQKSAQLVRQAITEALDKDTFAVVSRRAPADFLARCLVVDQLGRLDGTGDFLGRVVSAPTTRAVALVDRTADPKLAAKEVVASRLAFGGRSHCAVDQVFVNEFVADDFVDAVAHELSKYEEARVSDNGTVEETSKNRLHRSARMEQTPEMQDAENGVDKRTCKSVWRGHLGLAVEVVDRSSRILRCKIRAPLIATHRVTSLDDAIDMCATEEAGFGPIYVFAAGPEANYLSKFIESRAAFFNHIPAQLLIGPAFPVGYPVQLDLRFTREMFEQSSPEIAPGERFHSISRTVSYGGSAVGAKMLAALSKPLKPTGQAPAGAWGFFDQGIILGAVVYLLPLAAASVAGAAYMGVLFRKVVS</sequence>
<organism evidence="3 4">
    <name type="scientific">Aspergillus sydowii CBS 593.65</name>
    <dbReference type="NCBI Taxonomy" id="1036612"/>
    <lineage>
        <taxon>Eukaryota</taxon>
        <taxon>Fungi</taxon>
        <taxon>Dikarya</taxon>
        <taxon>Ascomycota</taxon>
        <taxon>Pezizomycotina</taxon>
        <taxon>Eurotiomycetes</taxon>
        <taxon>Eurotiomycetidae</taxon>
        <taxon>Eurotiales</taxon>
        <taxon>Aspergillaceae</taxon>
        <taxon>Aspergillus</taxon>
        <taxon>Aspergillus subgen. Nidulantes</taxon>
    </lineage>
</organism>
<keyword evidence="2" id="KW-1133">Transmembrane helix</keyword>
<dbReference type="Gene3D" id="3.40.309.10">
    <property type="entry name" value="Aldehyde Dehydrogenase, Chain A, domain 2"/>
    <property type="match status" value="1"/>
</dbReference>
<dbReference type="PANTHER" id="PTHR43111:SF1">
    <property type="entry name" value="ALDEHYDE DEHYDROGENASE B-RELATED"/>
    <property type="match status" value="1"/>
</dbReference>
<proteinExistence type="predicted"/>
<dbReference type="GO" id="GO:0016620">
    <property type="term" value="F:oxidoreductase activity, acting on the aldehyde or oxo group of donors, NAD or NADP as acceptor"/>
    <property type="evidence" value="ECO:0007669"/>
    <property type="project" value="InterPro"/>
</dbReference>
<dbReference type="OrthoDB" id="5596991at2759"/>
<feature type="region of interest" description="Disordered" evidence="1">
    <location>
        <begin position="262"/>
        <end position="293"/>
    </location>
</feature>
<dbReference type="STRING" id="1036612.A0A1L9T1Z8"/>
<dbReference type="Proteomes" id="UP000184356">
    <property type="component" value="Unassembled WGS sequence"/>
</dbReference>
<dbReference type="InterPro" id="IPR016162">
    <property type="entry name" value="Ald_DH_N"/>
</dbReference>
<keyword evidence="2" id="KW-0812">Transmembrane</keyword>
<evidence type="ECO:0000256" key="1">
    <source>
        <dbReference type="SAM" id="MobiDB-lite"/>
    </source>
</evidence>
<evidence type="ECO:0000256" key="2">
    <source>
        <dbReference type="SAM" id="Phobius"/>
    </source>
</evidence>
<protein>
    <recommendedName>
        <fullName evidence="5">Aldehyde dehydrogenase domain-containing protein</fullName>
    </recommendedName>
</protein>
<accession>A0A1L9T1Z8</accession>
<keyword evidence="4" id="KW-1185">Reference proteome</keyword>
<dbReference type="EMBL" id="KV878597">
    <property type="protein sequence ID" value="OJJ53415.1"/>
    <property type="molecule type" value="Genomic_DNA"/>
</dbReference>
<feature type="transmembrane region" description="Helical" evidence="2">
    <location>
        <begin position="469"/>
        <end position="491"/>
    </location>
</feature>
<dbReference type="SUPFAM" id="SSF53720">
    <property type="entry name" value="ALDH-like"/>
    <property type="match status" value="1"/>
</dbReference>
<dbReference type="InterPro" id="IPR016163">
    <property type="entry name" value="Ald_DH_C"/>
</dbReference>
<dbReference type="RefSeq" id="XP_040697221.1">
    <property type="nucleotide sequence ID" value="XM_040843086.1"/>
</dbReference>
<dbReference type="AlphaFoldDB" id="A0A1L9T1Z8"/>
<evidence type="ECO:0000313" key="4">
    <source>
        <dbReference type="Proteomes" id="UP000184356"/>
    </source>
</evidence>
<reference evidence="4" key="1">
    <citation type="journal article" date="2017" name="Genome Biol.">
        <title>Comparative genomics reveals high biological diversity and specific adaptations in the industrially and medically important fungal genus Aspergillus.</title>
        <authorList>
            <person name="de Vries R.P."/>
            <person name="Riley R."/>
            <person name="Wiebenga A."/>
            <person name="Aguilar-Osorio G."/>
            <person name="Amillis S."/>
            <person name="Uchima C.A."/>
            <person name="Anderluh G."/>
            <person name="Asadollahi M."/>
            <person name="Askin M."/>
            <person name="Barry K."/>
            <person name="Battaglia E."/>
            <person name="Bayram O."/>
            <person name="Benocci T."/>
            <person name="Braus-Stromeyer S.A."/>
            <person name="Caldana C."/>
            <person name="Canovas D."/>
            <person name="Cerqueira G.C."/>
            <person name="Chen F."/>
            <person name="Chen W."/>
            <person name="Choi C."/>
            <person name="Clum A."/>
            <person name="Dos Santos R.A."/>
            <person name="Damasio A.R."/>
            <person name="Diallinas G."/>
            <person name="Emri T."/>
            <person name="Fekete E."/>
            <person name="Flipphi M."/>
            <person name="Freyberg S."/>
            <person name="Gallo A."/>
            <person name="Gournas C."/>
            <person name="Habgood R."/>
            <person name="Hainaut M."/>
            <person name="Harispe M.L."/>
            <person name="Henrissat B."/>
            <person name="Hilden K.S."/>
            <person name="Hope R."/>
            <person name="Hossain A."/>
            <person name="Karabika E."/>
            <person name="Karaffa L."/>
            <person name="Karanyi Z."/>
            <person name="Krasevec N."/>
            <person name="Kuo A."/>
            <person name="Kusch H."/>
            <person name="LaButti K."/>
            <person name="Lagendijk E.L."/>
            <person name="Lapidus A."/>
            <person name="Levasseur A."/>
            <person name="Lindquist E."/>
            <person name="Lipzen A."/>
            <person name="Logrieco A.F."/>
            <person name="MacCabe A."/>
            <person name="Maekelae M.R."/>
            <person name="Malavazi I."/>
            <person name="Melin P."/>
            <person name="Meyer V."/>
            <person name="Mielnichuk N."/>
            <person name="Miskei M."/>
            <person name="Molnar A.P."/>
            <person name="Mule G."/>
            <person name="Ngan C.Y."/>
            <person name="Orejas M."/>
            <person name="Orosz E."/>
            <person name="Ouedraogo J.P."/>
            <person name="Overkamp K.M."/>
            <person name="Park H.-S."/>
            <person name="Perrone G."/>
            <person name="Piumi F."/>
            <person name="Punt P.J."/>
            <person name="Ram A.F."/>
            <person name="Ramon A."/>
            <person name="Rauscher S."/>
            <person name="Record E."/>
            <person name="Riano-Pachon D.M."/>
            <person name="Robert V."/>
            <person name="Roehrig J."/>
            <person name="Ruller R."/>
            <person name="Salamov A."/>
            <person name="Salih N.S."/>
            <person name="Samson R.A."/>
            <person name="Sandor E."/>
            <person name="Sanguinetti M."/>
            <person name="Schuetze T."/>
            <person name="Sepcic K."/>
            <person name="Shelest E."/>
            <person name="Sherlock G."/>
            <person name="Sophianopoulou V."/>
            <person name="Squina F.M."/>
            <person name="Sun H."/>
            <person name="Susca A."/>
            <person name="Todd R.B."/>
            <person name="Tsang A."/>
            <person name="Unkles S.E."/>
            <person name="van de Wiele N."/>
            <person name="van Rossen-Uffink D."/>
            <person name="Oliveira J.V."/>
            <person name="Vesth T.C."/>
            <person name="Visser J."/>
            <person name="Yu J.-H."/>
            <person name="Zhou M."/>
            <person name="Andersen M.R."/>
            <person name="Archer D.B."/>
            <person name="Baker S.E."/>
            <person name="Benoit I."/>
            <person name="Brakhage A.A."/>
            <person name="Braus G.H."/>
            <person name="Fischer R."/>
            <person name="Frisvad J.C."/>
            <person name="Goldman G.H."/>
            <person name="Houbraken J."/>
            <person name="Oakley B."/>
            <person name="Pocsi I."/>
            <person name="Scazzocchio C."/>
            <person name="Seiboth B."/>
            <person name="vanKuyk P.A."/>
            <person name="Wortman J."/>
            <person name="Dyer P.S."/>
            <person name="Grigoriev I.V."/>
        </authorList>
    </citation>
    <scope>NUCLEOTIDE SEQUENCE [LARGE SCALE GENOMIC DNA]</scope>
    <source>
        <strain evidence="4">CBS 593.65</strain>
    </source>
</reference>
<dbReference type="VEuPathDB" id="FungiDB:ASPSYDRAFT_162526"/>
<keyword evidence="2" id="KW-0472">Membrane</keyword>
<evidence type="ECO:0000313" key="3">
    <source>
        <dbReference type="EMBL" id="OJJ53415.1"/>
    </source>
</evidence>
<dbReference type="GeneID" id="63759159"/>
<dbReference type="Gene3D" id="3.40.605.10">
    <property type="entry name" value="Aldehyde Dehydrogenase, Chain A, domain 1"/>
    <property type="match status" value="1"/>
</dbReference>
<name>A0A1L9T1Z8_9EURO</name>
<dbReference type="PANTHER" id="PTHR43111">
    <property type="entry name" value="ALDEHYDE DEHYDROGENASE B-RELATED"/>
    <property type="match status" value="1"/>
</dbReference>
<evidence type="ECO:0008006" key="5">
    <source>
        <dbReference type="Google" id="ProtNLM"/>
    </source>
</evidence>
<dbReference type="InterPro" id="IPR016161">
    <property type="entry name" value="Ald_DH/histidinol_DH"/>
</dbReference>